<accession>A0AAV2K8X4</accession>
<dbReference type="Proteomes" id="UP001497482">
    <property type="component" value="Chromosome 16"/>
</dbReference>
<protein>
    <submittedName>
        <fullName evidence="2">Uncharacterized protein</fullName>
    </submittedName>
</protein>
<gene>
    <name evidence="2" type="ORF">KC01_LOCUS14658</name>
</gene>
<organism evidence="2 3">
    <name type="scientific">Knipowitschia caucasica</name>
    <name type="common">Caucasian dwarf goby</name>
    <name type="synonym">Pomatoschistus caucasicus</name>
    <dbReference type="NCBI Taxonomy" id="637954"/>
    <lineage>
        <taxon>Eukaryota</taxon>
        <taxon>Metazoa</taxon>
        <taxon>Chordata</taxon>
        <taxon>Craniata</taxon>
        <taxon>Vertebrata</taxon>
        <taxon>Euteleostomi</taxon>
        <taxon>Actinopterygii</taxon>
        <taxon>Neopterygii</taxon>
        <taxon>Teleostei</taxon>
        <taxon>Neoteleostei</taxon>
        <taxon>Acanthomorphata</taxon>
        <taxon>Gobiaria</taxon>
        <taxon>Gobiiformes</taxon>
        <taxon>Gobioidei</taxon>
        <taxon>Gobiidae</taxon>
        <taxon>Gobiinae</taxon>
        <taxon>Knipowitschia</taxon>
    </lineage>
</organism>
<evidence type="ECO:0000313" key="3">
    <source>
        <dbReference type="Proteomes" id="UP001497482"/>
    </source>
</evidence>
<keyword evidence="3" id="KW-1185">Reference proteome</keyword>
<dbReference type="EMBL" id="OZ035838">
    <property type="protein sequence ID" value="CAL1584299.1"/>
    <property type="molecule type" value="Genomic_DNA"/>
</dbReference>
<sequence length="103" mass="11127">MYEKLAAMLEKGFCHKLKMAPRLLGDRRRDTRYPKMDGLNSMPCAGLQGCGHSSPPNVPRAVNHFSLRASGNTSQSCAVDGRTAQIDSPPPTMDSAVRSGPPE</sequence>
<feature type="region of interest" description="Disordered" evidence="1">
    <location>
        <begin position="70"/>
        <end position="103"/>
    </location>
</feature>
<evidence type="ECO:0000313" key="2">
    <source>
        <dbReference type="EMBL" id="CAL1584299.1"/>
    </source>
</evidence>
<dbReference type="AlphaFoldDB" id="A0AAV2K8X4"/>
<reference evidence="2 3" key="1">
    <citation type="submission" date="2024-04" db="EMBL/GenBank/DDBJ databases">
        <authorList>
            <person name="Waldvogel A.-M."/>
            <person name="Schoenle A."/>
        </authorList>
    </citation>
    <scope>NUCLEOTIDE SEQUENCE [LARGE SCALE GENOMIC DNA]</scope>
</reference>
<name>A0AAV2K8X4_KNICA</name>
<evidence type="ECO:0000256" key="1">
    <source>
        <dbReference type="SAM" id="MobiDB-lite"/>
    </source>
</evidence>
<proteinExistence type="predicted"/>